<dbReference type="SUPFAM" id="SSF56235">
    <property type="entry name" value="N-terminal nucleophile aminohydrolases (Ntn hydrolases)"/>
    <property type="match status" value="1"/>
</dbReference>
<name>X1BZZ1_9ZZZZ</name>
<dbReference type="InterPro" id="IPR029055">
    <property type="entry name" value="Ntn_hydrolases_N"/>
</dbReference>
<dbReference type="InterPro" id="IPR043137">
    <property type="entry name" value="GGT_ssub_C"/>
</dbReference>
<comment type="caution">
    <text evidence="1">The sequence shown here is derived from an EMBL/GenBank/DDBJ whole genome shotgun (WGS) entry which is preliminary data.</text>
</comment>
<reference evidence="1" key="1">
    <citation type="journal article" date="2014" name="Front. Microbiol.">
        <title>High frequency of phylogenetically diverse reductive dehalogenase-homologous genes in deep subseafloor sedimentary metagenomes.</title>
        <authorList>
            <person name="Kawai M."/>
            <person name="Futagami T."/>
            <person name="Toyoda A."/>
            <person name="Takaki Y."/>
            <person name="Nishi S."/>
            <person name="Hori S."/>
            <person name="Arai W."/>
            <person name="Tsubouchi T."/>
            <person name="Morono Y."/>
            <person name="Uchiyama I."/>
            <person name="Ito T."/>
            <person name="Fujiyama A."/>
            <person name="Inagaki F."/>
            <person name="Takami H."/>
        </authorList>
    </citation>
    <scope>NUCLEOTIDE SEQUENCE</scope>
    <source>
        <strain evidence="1">Expedition CK06-06</strain>
    </source>
</reference>
<feature type="non-terminal residue" evidence="1">
    <location>
        <position position="1"/>
    </location>
</feature>
<protein>
    <recommendedName>
        <fullName evidence="2">Gamma-glutamyltransferase</fullName>
    </recommendedName>
</protein>
<dbReference type="EMBL" id="BART01010643">
    <property type="protein sequence ID" value="GAG89788.1"/>
    <property type="molecule type" value="Genomic_DNA"/>
</dbReference>
<evidence type="ECO:0000313" key="1">
    <source>
        <dbReference type="EMBL" id="GAG89788.1"/>
    </source>
</evidence>
<organism evidence="1">
    <name type="scientific">marine sediment metagenome</name>
    <dbReference type="NCBI Taxonomy" id="412755"/>
    <lineage>
        <taxon>unclassified sequences</taxon>
        <taxon>metagenomes</taxon>
        <taxon>ecological metagenomes</taxon>
    </lineage>
</organism>
<proteinExistence type="predicted"/>
<accession>X1BZZ1</accession>
<gene>
    <name evidence="1" type="ORF">S01H4_23046</name>
</gene>
<evidence type="ECO:0008006" key="2">
    <source>
        <dbReference type="Google" id="ProtNLM"/>
    </source>
</evidence>
<dbReference type="Gene3D" id="3.60.20.40">
    <property type="match status" value="1"/>
</dbReference>
<sequence length="49" mass="5351">VVQNELRKMGHRLAEKTVSGFGGGQVIMRLEDSWIAGSDFRKDGQAAGF</sequence>
<dbReference type="AlphaFoldDB" id="X1BZZ1"/>